<dbReference type="PANTHER" id="PTHR11609">
    <property type="entry name" value="PURINE BIOSYNTHESIS PROTEIN 6/7, PUR6/7"/>
    <property type="match status" value="1"/>
</dbReference>
<evidence type="ECO:0000256" key="1">
    <source>
        <dbReference type="ARBA" id="ARBA00022598"/>
    </source>
</evidence>
<comment type="subunit">
    <text evidence="5 6">Homodimer.</text>
</comment>
<dbReference type="Pfam" id="PF17769">
    <property type="entry name" value="PurK_C"/>
    <property type="match status" value="1"/>
</dbReference>
<dbReference type="InterPro" id="IPR016185">
    <property type="entry name" value="PreATP-grasp_dom_sf"/>
</dbReference>
<dbReference type="GO" id="GO:0005524">
    <property type="term" value="F:ATP binding"/>
    <property type="evidence" value="ECO:0007669"/>
    <property type="project" value="UniProtKB-UniRule"/>
</dbReference>
<reference evidence="8 9" key="1">
    <citation type="submission" date="2018-06" db="EMBL/GenBank/DDBJ databases">
        <title>Combined omics and stable isotope probing to characterize newly discovered Mariana Back-Arc vent microbial communities.</title>
        <authorList>
            <person name="Trembath-Reichert E."/>
            <person name="Huber J.A."/>
        </authorList>
    </citation>
    <scope>NUCLEOTIDE SEQUENCE [LARGE SCALE GENOMIC DNA]</scope>
    <source>
        <strain evidence="8">MAG 58</strain>
    </source>
</reference>
<evidence type="ECO:0000256" key="2">
    <source>
        <dbReference type="ARBA" id="ARBA00022741"/>
    </source>
</evidence>
<dbReference type="GO" id="GO:0006189">
    <property type="term" value="P:'de novo' IMP biosynthetic process"/>
    <property type="evidence" value="ECO:0007669"/>
    <property type="project" value="UniProtKB-UniRule"/>
</dbReference>
<dbReference type="SUPFAM" id="SSF56059">
    <property type="entry name" value="Glutathione synthetase ATP-binding domain-like"/>
    <property type="match status" value="1"/>
</dbReference>
<comment type="function">
    <text evidence="5">Catalyzes the ATP-dependent conversion of 5-aminoimidazole ribonucleotide (AIR) and HCO(3)(-) to N5-carboxyaminoimidazole ribonucleotide (N5-CAIR).</text>
</comment>
<sequence>MNLDPEPLQPGATIGLLGGGQLAQMLVLAGHAMGFRFMVLEPNPDCPAALAGAEQITASYTDPEALAKLADSCQLVTYEFENVDAEAVSWLEERVDVPQGSEILRIAQNRLREKKTLVRLNIPVAPFQKITTENELSLALKSLGELMLKTVTGGYDGKGQVRISKVEQIPEAFSTLYSTKTEIVAEQFVSFEREVSVIVARNRLGEISCFPVAENVHEKNILTISRIPARLDSRVREQAQLLAKQIAEGLELVGVLAVEMFVLPDGKLVVNELAPRPHNSGHFTQNDCATSQFEQHLKAITNFPLGSTEMYKPAIMLNILGEHLPLLLKRLKDLPPEAKLHLYGKQECRPGRKMGHLNLTADSPESLLEPLVKLGIWDEALLYKML</sequence>
<accession>A0A432GRM2</accession>
<dbReference type="NCBIfam" id="NF004679">
    <property type="entry name" value="PRK06019.1-5"/>
    <property type="match status" value="1"/>
</dbReference>
<feature type="binding site" evidence="5">
    <location>
        <position position="149"/>
    </location>
    <ligand>
        <name>ATP</name>
        <dbReference type="ChEBI" id="CHEBI:30616"/>
    </ligand>
</feature>
<dbReference type="GO" id="GO:0004638">
    <property type="term" value="F:phosphoribosylaminoimidazole carboxylase activity"/>
    <property type="evidence" value="ECO:0007669"/>
    <property type="project" value="InterPro"/>
</dbReference>
<keyword evidence="4 5" id="KW-0067">ATP-binding</keyword>
<dbReference type="InterPro" id="IPR003135">
    <property type="entry name" value="ATP-grasp_carboxylate-amine"/>
</dbReference>
<dbReference type="Gene3D" id="3.30.470.20">
    <property type="entry name" value="ATP-grasp fold, B domain"/>
    <property type="match status" value="1"/>
</dbReference>
<evidence type="ECO:0000313" key="9">
    <source>
        <dbReference type="Proteomes" id="UP000287917"/>
    </source>
</evidence>
<evidence type="ECO:0000256" key="5">
    <source>
        <dbReference type="HAMAP-Rule" id="MF_01928"/>
    </source>
</evidence>
<dbReference type="Gene3D" id="3.40.50.20">
    <property type="match status" value="1"/>
</dbReference>
<dbReference type="UniPathway" id="UPA00074">
    <property type="reaction ID" value="UER00942"/>
</dbReference>
<gene>
    <name evidence="5 6" type="primary">purK</name>
    <name evidence="8" type="ORF">DSY96_03345</name>
</gene>
<name>A0A432GRM2_9DELT</name>
<evidence type="ECO:0000259" key="7">
    <source>
        <dbReference type="PROSITE" id="PS50975"/>
    </source>
</evidence>
<dbReference type="InterPro" id="IPR013815">
    <property type="entry name" value="ATP_grasp_subdomain_1"/>
</dbReference>
<dbReference type="Pfam" id="PF02222">
    <property type="entry name" value="ATP-grasp"/>
    <property type="match status" value="1"/>
</dbReference>
<dbReference type="InterPro" id="IPR005875">
    <property type="entry name" value="PurK"/>
</dbReference>
<keyword evidence="3 5" id="KW-0658">Purine biosynthesis</keyword>
<dbReference type="PANTHER" id="PTHR11609:SF5">
    <property type="entry name" value="PHOSPHORIBOSYLAMINOIMIDAZOLE CARBOXYLASE"/>
    <property type="match status" value="1"/>
</dbReference>
<comment type="pathway">
    <text evidence="5 6">Purine metabolism; IMP biosynthesis via de novo pathway; 5-amino-1-(5-phospho-D-ribosyl)imidazole-4-carboxylate from 5-amino-1-(5-phospho-D-ribosyl)imidazole (N5-CAIR route): step 1/2.</text>
</comment>
<dbReference type="NCBIfam" id="TIGR01161">
    <property type="entry name" value="purK"/>
    <property type="match status" value="1"/>
</dbReference>
<dbReference type="NCBIfam" id="NF004675">
    <property type="entry name" value="PRK06019.1-1"/>
    <property type="match status" value="1"/>
</dbReference>
<dbReference type="EMBL" id="QNZK01000119">
    <property type="protein sequence ID" value="RTZ86195.1"/>
    <property type="molecule type" value="Genomic_DNA"/>
</dbReference>
<protein>
    <recommendedName>
        <fullName evidence="5 6">N5-carboxyaminoimidazole ribonucleotide synthase</fullName>
        <shortName evidence="5 6">N5-CAIR synthase</shortName>
        <ecNumber evidence="5 6">6.3.4.18</ecNumber>
    </recommendedName>
    <alternativeName>
        <fullName evidence="5 6">5-(carboxyamino)imidazole ribonucleotide synthetase</fullName>
    </alternativeName>
</protein>
<feature type="domain" description="ATP-grasp" evidence="7">
    <location>
        <begin position="114"/>
        <end position="301"/>
    </location>
</feature>
<dbReference type="PROSITE" id="PS50975">
    <property type="entry name" value="ATP_GRASP"/>
    <property type="match status" value="1"/>
</dbReference>
<evidence type="ECO:0000313" key="8">
    <source>
        <dbReference type="EMBL" id="RTZ86195.1"/>
    </source>
</evidence>
<comment type="similarity">
    <text evidence="5 6">Belongs to the PurK/PurT family.</text>
</comment>
<evidence type="ECO:0000256" key="3">
    <source>
        <dbReference type="ARBA" id="ARBA00022755"/>
    </source>
</evidence>
<keyword evidence="2 5" id="KW-0547">Nucleotide-binding</keyword>
<feature type="binding site" evidence="5">
    <location>
        <begin position="186"/>
        <end position="189"/>
    </location>
    <ligand>
        <name>ATP</name>
        <dbReference type="ChEBI" id="CHEBI:30616"/>
    </ligand>
</feature>
<keyword evidence="1 5" id="KW-0436">Ligase</keyword>
<dbReference type="SUPFAM" id="SSF52440">
    <property type="entry name" value="PreATP-grasp domain"/>
    <property type="match status" value="1"/>
</dbReference>
<dbReference type="Gene3D" id="3.30.1490.20">
    <property type="entry name" value="ATP-grasp fold, A domain"/>
    <property type="match status" value="1"/>
</dbReference>
<feature type="binding site" evidence="5">
    <location>
        <position position="217"/>
    </location>
    <ligand>
        <name>ATP</name>
        <dbReference type="ChEBI" id="CHEBI:30616"/>
    </ligand>
</feature>
<dbReference type="GO" id="GO:0046872">
    <property type="term" value="F:metal ion binding"/>
    <property type="evidence" value="ECO:0007669"/>
    <property type="project" value="InterPro"/>
</dbReference>
<dbReference type="InterPro" id="IPR011761">
    <property type="entry name" value="ATP-grasp"/>
</dbReference>
<organism evidence="8 9">
    <name type="scientific">SAR324 cluster bacterium</name>
    <dbReference type="NCBI Taxonomy" id="2024889"/>
    <lineage>
        <taxon>Bacteria</taxon>
        <taxon>Deltaproteobacteria</taxon>
        <taxon>SAR324 cluster</taxon>
    </lineage>
</organism>
<feature type="binding site" evidence="5">
    <location>
        <position position="194"/>
    </location>
    <ligand>
        <name>ATP</name>
        <dbReference type="ChEBI" id="CHEBI:30616"/>
    </ligand>
</feature>
<dbReference type="InterPro" id="IPR054350">
    <property type="entry name" value="PurT/PurK_preATP-grasp"/>
</dbReference>
<dbReference type="FunFam" id="3.30.470.20:FF:000029">
    <property type="entry name" value="N5-carboxyaminoimidazole ribonucleotide synthase"/>
    <property type="match status" value="1"/>
</dbReference>
<comment type="catalytic activity">
    <reaction evidence="5 6">
        <text>5-amino-1-(5-phospho-beta-D-ribosyl)imidazole + hydrogencarbonate + ATP = 5-carboxyamino-1-(5-phospho-D-ribosyl)imidazole + ADP + phosphate + 2 H(+)</text>
        <dbReference type="Rhea" id="RHEA:19317"/>
        <dbReference type="ChEBI" id="CHEBI:15378"/>
        <dbReference type="ChEBI" id="CHEBI:17544"/>
        <dbReference type="ChEBI" id="CHEBI:30616"/>
        <dbReference type="ChEBI" id="CHEBI:43474"/>
        <dbReference type="ChEBI" id="CHEBI:58730"/>
        <dbReference type="ChEBI" id="CHEBI:137981"/>
        <dbReference type="ChEBI" id="CHEBI:456216"/>
        <dbReference type="EC" id="6.3.4.18"/>
    </reaction>
</comment>
<dbReference type="GO" id="GO:0034028">
    <property type="term" value="F:5-(carboxyamino)imidazole ribonucleotide synthase activity"/>
    <property type="evidence" value="ECO:0007669"/>
    <property type="project" value="UniProtKB-UniRule"/>
</dbReference>
<dbReference type="HAMAP" id="MF_01928">
    <property type="entry name" value="PurK"/>
    <property type="match status" value="1"/>
</dbReference>
<feature type="binding site" evidence="5">
    <location>
        <position position="110"/>
    </location>
    <ligand>
        <name>ATP</name>
        <dbReference type="ChEBI" id="CHEBI:30616"/>
    </ligand>
</feature>
<dbReference type="InterPro" id="IPR040686">
    <property type="entry name" value="PurK_C"/>
</dbReference>
<feature type="binding site" evidence="5">
    <location>
        <begin position="271"/>
        <end position="272"/>
    </location>
    <ligand>
        <name>ATP</name>
        <dbReference type="ChEBI" id="CHEBI:30616"/>
    </ligand>
</feature>
<dbReference type="EC" id="6.3.4.18" evidence="5 6"/>
<dbReference type="FunFam" id="3.40.50.20:FF:000016">
    <property type="entry name" value="N5-carboxyaminoimidazole ribonucleotide synthase"/>
    <property type="match status" value="1"/>
</dbReference>
<dbReference type="AlphaFoldDB" id="A0A432GRM2"/>
<dbReference type="Proteomes" id="UP000287917">
    <property type="component" value="Unassembled WGS sequence"/>
</dbReference>
<dbReference type="InterPro" id="IPR011054">
    <property type="entry name" value="Rudment_hybrid_motif"/>
</dbReference>
<proteinExistence type="inferred from homology"/>
<dbReference type="GO" id="GO:0005829">
    <property type="term" value="C:cytosol"/>
    <property type="evidence" value="ECO:0007669"/>
    <property type="project" value="TreeGrafter"/>
</dbReference>
<dbReference type="Pfam" id="PF22660">
    <property type="entry name" value="RS_preATP-grasp-like"/>
    <property type="match status" value="1"/>
</dbReference>
<dbReference type="SUPFAM" id="SSF51246">
    <property type="entry name" value="Rudiment single hybrid motif"/>
    <property type="match status" value="1"/>
</dbReference>
<comment type="caution">
    <text evidence="8">The sequence shown here is derived from an EMBL/GenBank/DDBJ whole genome shotgun (WGS) entry which is preliminary data.</text>
</comment>
<evidence type="ECO:0000256" key="6">
    <source>
        <dbReference type="RuleBase" id="RU361200"/>
    </source>
</evidence>
<feature type="binding site" evidence="5">
    <location>
        <begin position="154"/>
        <end position="160"/>
    </location>
    <ligand>
        <name>ATP</name>
        <dbReference type="ChEBI" id="CHEBI:30616"/>
    </ligand>
</feature>
<dbReference type="NCBIfam" id="NF004676">
    <property type="entry name" value="PRK06019.1-2"/>
    <property type="match status" value="1"/>
</dbReference>
<comment type="function">
    <text evidence="6">Catalyzes the ATP-dependent conversion of 5-aminoimidazole ribonucleotide (AIR) and HCO(3)- to N5-carboxyaminoimidazole ribonucleotide (N5-CAIR).</text>
</comment>
<evidence type="ECO:0000256" key="4">
    <source>
        <dbReference type="ARBA" id="ARBA00022840"/>
    </source>
</evidence>